<gene>
    <name evidence="2" type="ORF">FNV43_RR13108</name>
</gene>
<accession>A0A8K0H0G9</accession>
<proteinExistence type="predicted"/>
<feature type="region of interest" description="Disordered" evidence="1">
    <location>
        <begin position="185"/>
        <end position="204"/>
    </location>
</feature>
<comment type="caution">
    <text evidence="2">The sequence shown here is derived from an EMBL/GenBank/DDBJ whole genome shotgun (WGS) entry which is preliminary data.</text>
</comment>
<organism evidence="2 3">
    <name type="scientific">Rhamnella rubrinervis</name>
    <dbReference type="NCBI Taxonomy" id="2594499"/>
    <lineage>
        <taxon>Eukaryota</taxon>
        <taxon>Viridiplantae</taxon>
        <taxon>Streptophyta</taxon>
        <taxon>Embryophyta</taxon>
        <taxon>Tracheophyta</taxon>
        <taxon>Spermatophyta</taxon>
        <taxon>Magnoliopsida</taxon>
        <taxon>eudicotyledons</taxon>
        <taxon>Gunneridae</taxon>
        <taxon>Pentapetalae</taxon>
        <taxon>rosids</taxon>
        <taxon>fabids</taxon>
        <taxon>Rosales</taxon>
        <taxon>Rhamnaceae</taxon>
        <taxon>rhamnoid group</taxon>
        <taxon>Rhamneae</taxon>
        <taxon>Rhamnella</taxon>
    </lineage>
</organism>
<dbReference type="EMBL" id="VOIH02000006">
    <property type="protein sequence ID" value="KAF3443426.1"/>
    <property type="molecule type" value="Genomic_DNA"/>
</dbReference>
<name>A0A8K0H0G9_9ROSA</name>
<dbReference type="AlphaFoldDB" id="A0A8K0H0G9"/>
<dbReference type="Proteomes" id="UP000796880">
    <property type="component" value="Unassembled WGS sequence"/>
</dbReference>
<evidence type="ECO:0000313" key="2">
    <source>
        <dbReference type="EMBL" id="KAF3443426.1"/>
    </source>
</evidence>
<feature type="compositionally biased region" description="Polar residues" evidence="1">
    <location>
        <begin position="186"/>
        <end position="199"/>
    </location>
</feature>
<evidence type="ECO:0000313" key="3">
    <source>
        <dbReference type="Proteomes" id="UP000796880"/>
    </source>
</evidence>
<sequence>MEVSCLHILKGSIRLLYGEPTDPLWASYLAIDMGKLKMKMPSEAELEALRKKKRTKSSTIRTTYLQLTQSWRPFCYYHNILKGMTFEEINLEFEQSALKLAKSSWYLYDAYIKAESAYKKKVEAYNSIAATNKTLEENNLKLKQIVVDSTNRAEKLEKKWFEVDLGLIEKEKELEALRLDFAKLASSPSHNPDPNQTAPEDSFKEAIRLVPMEEDG</sequence>
<reference evidence="2" key="1">
    <citation type="submission" date="2020-03" db="EMBL/GenBank/DDBJ databases">
        <title>A high-quality chromosome-level genome assembly of a woody plant with both climbing and erect habits, Rhamnella rubrinervis.</title>
        <authorList>
            <person name="Lu Z."/>
            <person name="Yang Y."/>
            <person name="Zhu X."/>
            <person name="Sun Y."/>
        </authorList>
    </citation>
    <scope>NUCLEOTIDE SEQUENCE</scope>
    <source>
        <strain evidence="2">BYM</strain>
        <tissue evidence="2">Leaf</tissue>
    </source>
</reference>
<protein>
    <submittedName>
        <fullName evidence="2">Uncharacterized protein</fullName>
    </submittedName>
</protein>
<evidence type="ECO:0000256" key="1">
    <source>
        <dbReference type="SAM" id="MobiDB-lite"/>
    </source>
</evidence>
<keyword evidence="3" id="KW-1185">Reference proteome</keyword>